<reference evidence="2" key="1">
    <citation type="submission" date="2018-06" db="EMBL/GenBank/DDBJ databases">
        <title>Complete genome of Pseudomonas insecticola strain QZS01.</title>
        <authorList>
            <person name="Wang J."/>
            <person name="Su Q."/>
        </authorList>
    </citation>
    <scope>NUCLEOTIDE SEQUENCE [LARGE SCALE GENOMIC DNA]</scope>
    <source>
        <strain evidence="2">QZS01</strain>
    </source>
</reference>
<evidence type="ECO:0000313" key="2">
    <source>
        <dbReference type="Proteomes" id="UP000273143"/>
    </source>
</evidence>
<evidence type="ECO:0000313" key="1">
    <source>
        <dbReference type="EMBL" id="AZS49805.1"/>
    </source>
</evidence>
<dbReference type="KEGG" id="emo:DM558_02970"/>
<keyword evidence="2" id="KW-1185">Reference proteome</keyword>
<accession>A0A3Q9JHQ1</accession>
<dbReference type="RefSeq" id="WP_127161980.1">
    <property type="nucleotide sequence ID" value="NZ_CP029822.1"/>
</dbReference>
<dbReference type="Proteomes" id="UP000273143">
    <property type="component" value="Chromosome"/>
</dbReference>
<name>A0A3Q9JHQ1_9GAMM</name>
<dbReference type="EMBL" id="CP029822">
    <property type="protein sequence ID" value="AZS49805.1"/>
    <property type="molecule type" value="Genomic_DNA"/>
</dbReference>
<proteinExistence type="predicted"/>
<gene>
    <name evidence="1" type="ORF">DM558_02970</name>
</gene>
<organism evidence="1 2">
    <name type="scientific">Entomomonas moraniae</name>
    <dbReference type="NCBI Taxonomy" id="2213226"/>
    <lineage>
        <taxon>Bacteria</taxon>
        <taxon>Pseudomonadati</taxon>
        <taxon>Pseudomonadota</taxon>
        <taxon>Gammaproteobacteria</taxon>
        <taxon>Pseudomonadales</taxon>
        <taxon>Pseudomonadaceae</taxon>
        <taxon>Entomomonas</taxon>
    </lineage>
</organism>
<protein>
    <submittedName>
        <fullName evidence="1">Uncharacterized protein</fullName>
    </submittedName>
</protein>
<dbReference type="AlphaFoldDB" id="A0A3Q9JHQ1"/>
<dbReference type="PROSITE" id="PS51257">
    <property type="entry name" value="PROKAR_LIPOPROTEIN"/>
    <property type="match status" value="1"/>
</dbReference>
<sequence length="161" mass="18025">MKQLIISVILAVLLVGCGEKPNFSINKDDTPETYANNPVFIKVEQHFTPATDEGKNTIVYQFIGGPVSFYDIKTSDLSVLGGSIYIISNPNMKSTYLIIKGEESFDKLADRLIKSKNLICKRVETGNDKVFQCADQKKPDTRLTIYYNSLSDIVSVTQVQY</sequence>